<feature type="compositionally biased region" description="Polar residues" evidence="1">
    <location>
        <begin position="1"/>
        <end position="10"/>
    </location>
</feature>
<comment type="caution">
    <text evidence="3">The sequence shown here is derived from an EMBL/GenBank/DDBJ whole genome shotgun (WGS) entry which is preliminary data.</text>
</comment>
<reference evidence="4" key="1">
    <citation type="journal article" date="2018" name="Gigascience">
        <title>Genome assembly of the Pink Ipe (Handroanthus impetiginosus, Bignoniaceae), a highly valued, ecologically keystone Neotropical timber forest tree.</title>
        <authorList>
            <person name="Silva-Junior O.B."/>
            <person name="Grattapaglia D."/>
            <person name="Novaes E."/>
            <person name="Collevatti R.G."/>
        </authorList>
    </citation>
    <scope>NUCLEOTIDE SEQUENCE [LARGE SCALE GENOMIC DNA]</scope>
    <source>
        <strain evidence="4">cv. UFG-1</strain>
    </source>
</reference>
<evidence type="ECO:0000313" key="3">
    <source>
        <dbReference type="EMBL" id="PIN23819.1"/>
    </source>
</evidence>
<evidence type="ECO:0000259" key="2">
    <source>
        <dbReference type="Pfam" id="PF12776"/>
    </source>
</evidence>
<accession>A0A2G9I237</accession>
<dbReference type="InterPro" id="IPR024752">
    <property type="entry name" value="Myb/SANT-like_dom"/>
</dbReference>
<gene>
    <name evidence="3" type="ORF">CDL12_03454</name>
</gene>
<dbReference type="AlphaFoldDB" id="A0A2G9I237"/>
<feature type="compositionally biased region" description="Polar residues" evidence="1">
    <location>
        <begin position="191"/>
        <end position="209"/>
    </location>
</feature>
<proteinExistence type="predicted"/>
<dbReference type="PANTHER" id="PTHR46250">
    <property type="entry name" value="MYB/SANT-LIKE DNA-BINDING DOMAIN PROTEIN-RELATED"/>
    <property type="match status" value="1"/>
</dbReference>
<sequence>MDESGCSSHATGKKKRVATGQRRFWSHKEEQALIDALKSLRAQGWKCDGSFKGEYMVRLESIMAEQFPDAGILVKHIKSKLQVWKKAYSAVVGILGGSGSAGATMDPNTNMIITETEDVWKEYIKPFYSSWVEIFGNDKAQGTGAVDVGDVVQELLYGSKSREVDSTPYKATGTAAVSPINAGNELDDDAVSNSPATTASQQANKSFGSTKRKRCDPCLLELDDIVDRWMENTTSAIGNLAEKLMQPPVPGSGVRDAESSARQALYEALKQIPGLSLDDIVLVTRLLANNNADMDAFWGMDKEGRCRLVNLMFTGHRNG</sequence>
<dbReference type="PANTHER" id="PTHR46250:SF15">
    <property type="entry name" value="OS01G0523800 PROTEIN"/>
    <property type="match status" value="1"/>
</dbReference>
<dbReference type="Proteomes" id="UP000231279">
    <property type="component" value="Unassembled WGS sequence"/>
</dbReference>
<name>A0A2G9I237_9LAMI</name>
<dbReference type="EMBL" id="NKXS01000498">
    <property type="protein sequence ID" value="PIN23819.1"/>
    <property type="molecule type" value="Genomic_DNA"/>
</dbReference>
<feature type="domain" description="Myb/SANT-like" evidence="2">
    <location>
        <begin position="25"/>
        <end position="123"/>
    </location>
</feature>
<dbReference type="OrthoDB" id="910499at2759"/>
<protein>
    <recommendedName>
        <fullName evidence="2">Myb/SANT-like domain-containing protein</fullName>
    </recommendedName>
</protein>
<dbReference type="Pfam" id="PF12776">
    <property type="entry name" value="Myb_DNA-bind_3"/>
    <property type="match status" value="1"/>
</dbReference>
<organism evidence="3 4">
    <name type="scientific">Handroanthus impetiginosus</name>
    <dbReference type="NCBI Taxonomy" id="429701"/>
    <lineage>
        <taxon>Eukaryota</taxon>
        <taxon>Viridiplantae</taxon>
        <taxon>Streptophyta</taxon>
        <taxon>Embryophyta</taxon>
        <taxon>Tracheophyta</taxon>
        <taxon>Spermatophyta</taxon>
        <taxon>Magnoliopsida</taxon>
        <taxon>eudicotyledons</taxon>
        <taxon>Gunneridae</taxon>
        <taxon>Pentapetalae</taxon>
        <taxon>asterids</taxon>
        <taxon>lamiids</taxon>
        <taxon>Lamiales</taxon>
        <taxon>Bignoniaceae</taxon>
        <taxon>Crescentiina</taxon>
        <taxon>Tabebuia alliance</taxon>
        <taxon>Handroanthus</taxon>
    </lineage>
</organism>
<evidence type="ECO:0000313" key="4">
    <source>
        <dbReference type="Proteomes" id="UP000231279"/>
    </source>
</evidence>
<feature type="region of interest" description="Disordered" evidence="1">
    <location>
        <begin position="1"/>
        <end position="21"/>
    </location>
</feature>
<evidence type="ECO:0000256" key="1">
    <source>
        <dbReference type="SAM" id="MobiDB-lite"/>
    </source>
</evidence>
<dbReference type="STRING" id="429701.A0A2G9I237"/>
<keyword evidence="4" id="KW-1185">Reference proteome</keyword>
<feature type="region of interest" description="Disordered" evidence="1">
    <location>
        <begin position="180"/>
        <end position="211"/>
    </location>
</feature>